<comment type="similarity">
    <text evidence="1">Belongs to the iodothyronine deiodinase family.</text>
</comment>
<name>A0A8K0E6I3_BRALA</name>
<dbReference type="EMBL" id="OV696698">
    <property type="protein sequence ID" value="CAH1243407.1"/>
    <property type="molecule type" value="Genomic_DNA"/>
</dbReference>
<dbReference type="GO" id="GO:0004800">
    <property type="term" value="F:thyroxine 5'-deiodinase activity"/>
    <property type="evidence" value="ECO:0007669"/>
    <property type="project" value="InterPro"/>
</dbReference>
<proteinExistence type="inferred from homology"/>
<accession>A0A8K0E6I3</accession>
<sequence length="127" mass="14201">MRAVQCVSLTLKFAGLVVLYVMMRAVRAVVGVVSPLLRRKMDIYGAKRAQMYGTALALEDYIDLIFTSSSLWTEWKERYLNELQCETRVGGKAPDAPLLHMDGLTQARLVDFAKKGRPLVVNFGSCT</sequence>
<dbReference type="Gene3D" id="3.40.30.10">
    <property type="entry name" value="Glutaredoxin"/>
    <property type="match status" value="1"/>
</dbReference>
<keyword evidence="1" id="KW-0712">Selenocysteine</keyword>
<dbReference type="AlphaFoldDB" id="A0A8K0E6I3"/>
<keyword evidence="1" id="KW-0893">Thyroid hormones biosynthesis</keyword>
<organism evidence="2 3">
    <name type="scientific">Branchiostoma lanceolatum</name>
    <name type="common">Common lancelet</name>
    <name type="synonym">Amphioxus lanceolatum</name>
    <dbReference type="NCBI Taxonomy" id="7740"/>
    <lineage>
        <taxon>Eukaryota</taxon>
        <taxon>Metazoa</taxon>
        <taxon>Chordata</taxon>
        <taxon>Cephalochordata</taxon>
        <taxon>Leptocardii</taxon>
        <taxon>Amphioxiformes</taxon>
        <taxon>Branchiostomatidae</taxon>
        <taxon>Branchiostoma</taxon>
    </lineage>
</organism>
<reference evidence="2" key="1">
    <citation type="submission" date="2022-01" db="EMBL/GenBank/DDBJ databases">
        <authorList>
            <person name="Braso-Vives M."/>
        </authorList>
    </citation>
    <scope>NUCLEOTIDE SEQUENCE</scope>
</reference>
<dbReference type="PANTHER" id="PTHR11781">
    <property type="entry name" value="IODOTHYRONINE DEIODINASE"/>
    <property type="match status" value="1"/>
</dbReference>
<dbReference type="GO" id="GO:0042403">
    <property type="term" value="P:thyroid hormone metabolic process"/>
    <property type="evidence" value="ECO:0007669"/>
    <property type="project" value="TreeGrafter"/>
</dbReference>
<evidence type="ECO:0000313" key="3">
    <source>
        <dbReference type="Proteomes" id="UP000838412"/>
    </source>
</evidence>
<dbReference type="Proteomes" id="UP000838412">
    <property type="component" value="Chromosome 13"/>
</dbReference>
<evidence type="ECO:0000313" key="2">
    <source>
        <dbReference type="EMBL" id="CAH1243407.1"/>
    </source>
</evidence>
<dbReference type="OrthoDB" id="6379755at2759"/>
<evidence type="ECO:0000256" key="1">
    <source>
        <dbReference type="RuleBase" id="RU000676"/>
    </source>
</evidence>
<keyword evidence="3" id="KW-1185">Reference proteome</keyword>
<dbReference type="GO" id="GO:0042446">
    <property type="term" value="P:hormone biosynthetic process"/>
    <property type="evidence" value="ECO:0007669"/>
    <property type="project" value="UniProtKB-KW"/>
</dbReference>
<gene>
    <name evidence="2" type="primary">DIO1</name>
    <name evidence="2" type="ORF">BLAG_LOCUS6387</name>
</gene>
<dbReference type="PANTHER" id="PTHR11781:SF22">
    <property type="entry name" value="TYPE I IODOTHYRONINE DEIODINASE"/>
    <property type="match status" value="1"/>
</dbReference>
<protein>
    <recommendedName>
        <fullName evidence="1">Iodothyronine deiodinase</fullName>
    </recommendedName>
</protein>
<keyword evidence="1" id="KW-0560">Oxidoreductase</keyword>
<dbReference type="Pfam" id="PF00837">
    <property type="entry name" value="T4_deiodinase"/>
    <property type="match status" value="1"/>
</dbReference>
<dbReference type="InterPro" id="IPR000643">
    <property type="entry name" value="Iodothyronine_deiodinase"/>
</dbReference>
<comment type="function">
    <text evidence="1">Responsible for the deiodination of T4 (3,5,3',5'-tetraiodothyronine).</text>
</comment>